<evidence type="ECO:0000313" key="3">
    <source>
        <dbReference type="Proteomes" id="UP001430954"/>
    </source>
</evidence>
<dbReference type="Proteomes" id="UP001430954">
    <property type="component" value="Unassembled WGS sequence"/>
</dbReference>
<evidence type="ECO:0000259" key="1">
    <source>
        <dbReference type="Pfam" id="PF16823"/>
    </source>
</evidence>
<sequence length="36" mass="4348">QLWLRFGPLTPTLESALERHLFRVHRRAIAESHRPR</sequence>
<comment type="caution">
    <text evidence="2">The sequence shown here is derived from an EMBL/GenBank/DDBJ whole genome shotgun (WGS) entry which is preliminary data.</text>
</comment>
<keyword evidence="3" id="KW-1185">Reference proteome</keyword>
<accession>A0ABS7T9Y0</accession>
<gene>
    <name evidence="2" type="ORF">K6753_14240</name>
</gene>
<dbReference type="InterPro" id="IPR031800">
    <property type="entry name" value="PilZ_atypical"/>
</dbReference>
<reference evidence="2 3" key="1">
    <citation type="submission" date="2021-09" db="EMBL/GenBank/DDBJ databases">
        <title>Lysobacter sp. 13A isolated from the river sediment.</title>
        <authorList>
            <person name="Liu H."/>
            <person name="Li S."/>
            <person name="Mao S."/>
        </authorList>
    </citation>
    <scope>NUCLEOTIDE SEQUENCE [LARGE SCALE GENOMIC DNA]</scope>
    <source>
        <strain evidence="2 3">13A</strain>
    </source>
</reference>
<feature type="domain" description="Cyclic di-GMP receptor atypical PilZ" evidence="1">
    <location>
        <begin position="2"/>
        <end position="34"/>
    </location>
</feature>
<feature type="non-terminal residue" evidence="2">
    <location>
        <position position="1"/>
    </location>
</feature>
<proteinExistence type="predicted"/>
<name>A0ABS7T9Y0_9GAMM</name>
<protein>
    <submittedName>
        <fullName evidence="2">PilZ domain-containing protein</fullName>
    </submittedName>
</protein>
<dbReference type="EMBL" id="JAINZW010000010">
    <property type="protein sequence ID" value="MBZ4040693.1"/>
    <property type="molecule type" value="Genomic_DNA"/>
</dbReference>
<evidence type="ECO:0000313" key="2">
    <source>
        <dbReference type="EMBL" id="MBZ4040693.1"/>
    </source>
</evidence>
<organism evidence="2 3">
    <name type="scientific">Novilysobacter selenitireducens</name>
    <dbReference type="NCBI Taxonomy" id="2872639"/>
    <lineage>
        <taxon>Bacteria</taxon>
        <taxon>Pseudomonadati</taxon>
        <taxon>Pseudomonadota</taxon>
        <taxon>Gammaproteobacteria</taxon>
        <taxon>Lysobacterales</taxon>
        <taxon>Lysobacteraceae</taxon>
        <taxon>Novilysobacter</taxon>
    </lineage>
</organism>
<dbReference type="Pfam" id="PF16823">
    <property type="entry name" value="tPilZ"/>
    <property type="match status" value="1"/>
</dbReference>